<proteinExistence type="predicted"/>
<organism evidence="2 3">
    <name type="scientific">Rhodopseudomonas palustris</name>
    <dbReference type="NCBI Taxonomy" id="1076"/>
    <lineage>
        <taxon>Bacteria</taxon>
        <taxon>Pseudomonadati</taxon>
        <taxon>Pseudomonadota</taxon>
        <taxon>Alphaproteobacteria</taxon>
        <taxon>Hyphomicrobiales</taxon>
        <taxon>Nitrobacteraceae</taxon>
        <taxon>Rhodopseudomonas</taxon>
    </lineage>
</organism>
<dbReference type="PANTHER" id="PTHR43685:SF11">
    <property type="entry name" value="GLYCOSYLTRANSFERASE TAGX-RELATED"/>
    <property type="match status" value="1"/>
</dbReference>
<evidence type="ECO:0000259" key="1">
    <source>
        <dbReference type="Pfam" id="PF00535"/>
    </source>
</evidence>
<dbReference type="Proteomes" id="UP000032515">
    <property type="component" value="Unassembled WGS sequence"/>
</dbReference>
<feature type="domain" description="Glycosyltransferase 2-like" evidence="1">
    <location>
        <begin position="8"/>
        <end position="111"/>
    </location>
</feature>
<dbReference type="Pfam" id="PF00535">
    <property type="entry name" value="Glycos_transf_2"/>
    <property type="match status" value="1"/>
</dbReference>
<dbReference type="EMBL" id="JXXE01000158">
    <property type="protein sequence ID" value="KIZ45223.1"/>
    <property type="molecule type" value="Genomic_DNA"/>
</dbReference>
<dbReference type="SUPFAM" id="SSF53448">
    <property type="entry name" value="Nucleotide-diphospho-sugar transferases"/>
    <property type="match status" value="1"/>
</dbReference>
<gene>
    <name evidence="2" type="ORF">OO17_08190</name>
</gene>
<evidence type="ECO:0000313" key="2">
    <source>
        <dbReference type="EMBL" id="KIZ45223.1"/>
    </source>
</evidence>
<name>A0A0D7EWQ6_RHOPL</name>
<dbReference type="Gene3D" id="3.90.550.10">
    <property type="entry name" value="Spore Coat Polysaccharide Biosynthesis Protein SpsA, Chain A"/>
    <property type="match status" value="1"/>
</dbReference>
<dbReference type="InterPro" id="IPR001173">
    <property type="entry name" value="Glyco_trans_2-like"/>
</dbReference>
<sequence length="332" mass="37166">MPARPFVTIAIPTFNRAHLLSDCVRAALAQTYPHFEVLVSDNASEDHTQDVLATFNDKRLRIIRQPRNIGLLPNWNACLAAARGDYIVCVSDDDRLAPGMLEVCVRTMNGRPHLPIVVGLSNLDMVALGRIRPCRVSRVLETGAQDGAAILREFLADRITVTNCSIMARTELVRRNGGFWPQLRYTADVVSWAPLLLQGMAGFVNEACATYRLHDLSATASLSIETRLDEGRAAGEIIAASIDPRRTSARQRKMLRYESHRWFARRNLMVLSDYRKAGASIGEIVSLIWKFRSYLHPVDSRAAAHFLAVLLLPRTLTHHLRRMRHPVTVAAT</sequence>
<dbReference type="PANTHER" id="PTHR43685">
    <property type="entry name" value="GLYCOSYLTRANSFERASE"/>
    <property type="match status" value="1"/>
</dbReference>
<dbReference type="InterPro" id="IPR050834">
    <property type="entry name" value="Glycosyltransf_2"/>
</dbReference>
<dbReference type="PATRIC" id="fig|1076.23.peg.924"/>
<protein>
    <recommendedName>
        <fullName evidence="1">Glycosyltransferase 2-like domain-containing protein</fullName>
    </recommendedName>
</protein>
<comment type="caution">
    <text evidence="2">The sequence shown here is derived from an EMBL/GenBank/DDBJ whole genome shotgun (WGS) entry which is preliminary data.</text>
</comment>
<evidence type="ECO:0000313" key="3">
    <source>
        <dbReference type="Proteomes" id="UP000032515"/>
    </source>
</evidence>
<dbReference type="InterPro" id="IPR029044">
    <property type="entry name" value="Nucleotide-diphossugar_trans"/>
</dbReference>
<reference evidence="2 3" key="1">
    <citation type="submission" date="2014-11" db="EMBL/GenBank/DDBJ databases">
        <title>Genomics and ecophysiology of heterotrophic nitrogen fixing bacteria isolated from estuarine surface water.</title>
        <authorList>
            <person name="Bentzon-Tilia M."/>
            <person name="Severin I."/>
            <person name="Hansen L.H."/>
            <person name="Riemann L."/>
        </authorList>
    </citation>
    <scope>NUCLEOTIDE SEQUENCE [LARGE SCALE GENOMIC DNA]</scope>
    <source>
        <strain evidence="2 3">BAL398</strain>
    </source>
</reference>
<accession>A0A0D7EWQ6</accession>
<dbReference type="AlphaFoldDB" id="A0A0D7EWQ6"/>